<keyword evidence="3" id="KW-1185">Reference proteome</keyword>
<proteinExistence type="predicted"/>
<organism evidence="2 3">
    <name type="scientific">Aldrovandia affinis</name>
    <dbReference type="NCBI Taxonomy" id="143900"/>
    <lineage>
        <taxon>Eukaryota</taxon>
        <taxon>Metazoa</taxon>
        <taxon>Chordata</taxon>
        <taxon>Craniata</taxon>
        <taxon>Vertebrata</taxon>
        <taxon>Euteleostomi</taxon>
        <taxon>Actinopterygii</taxon>
        <taxon>Neopterygii</taxon>
        <taxon>Teleostei</taxon>
        <taxon>Notacanthiformes</taxon>
        <taxon>Halosauridae</taxon>
        <taxon>Aldrovandia</taxon>
    </lineage>
</organism>
<reference evidence="2" key="1">
    <citation type="journal article" date="2023" name="Science">
        <title>Genome structures resolve the early diversification of teleost fishes.</title>
        <authorList>
            <person name="Parey E."/>
            <person name="Louis A."/>
            <person name="Montfort J."/>
            <person name="Bouchez O."/>
            <person name="Roques C."/>
            <person name="Iampietro C."/>
            <person name="Lluch J."/>
            <person name="Castinel A."/>
            <person name="Donnadieu C."/>
            <person name="Desvignes T."/>
            <person name="Floi Bucao C."/>
            <person name="Jouanno E."/>
            <person name="Wen M."/>
            <person name="Mejri S."/>
            <person name="Dirks R."/>
            <person name="Jansen H."/>
            <person name="Henkel C."/>
            <person name="Chen W.J."/>
            <person name="Zahm M."/>
            <person name="Cabau C."/>
            <person name="Klopp C."/>
            <person name="Thompson A.W."/>
            <person name="Robinson-Rechavi M."/>
            <person name="Braasch I."/>
            <person name="Lecointre G."/>
            <person name="Bobe J."/>
            <person name="Postlethwait J.H."/>
            <person name="Berthelot C."/>
            <person name="Roest Crollius H."/>
            <person name="Guiguen Y."/>
        </authorList>
    </citation>
    <scope>NUCLEOTIDE SEQUENCE</scope>
    <source>
        <strain evidence="2">NC1722</strain>
    </source>
</reference>
<feature type="region of interest" description="Disordered" evidence="1">
    <location>
        <begin position="45"/>
        <end position="97"/>
    </location>
</feature>
<evidence type="ECO:0000313" key="3">
    <source>
        <dbReference type="Proteomes" id="UP001221898"/>
    </source>
</evidence>
<dbReference type="EMBL" id="JAINUG010000114">
    <property type="protein sequence ID" value="KAJ8395721.1"/>
    <property type="molecule type" value="Genomic_DNA"/>
</dbReference>
<accession>A0AAD7S6K3</accession>
<feature type="compositionally biased region" description="Basic and acidic residues" evidence="1">
    <location>
        <begin position="70"/>
        <end position="90"/>
    </location>
</feature>
<feature type="compositionally biased region" description="Polar residues" evidence="1">
    <location>
        <begin position="50"/>
        <end position="60"/>
    </location>
</feature>
<name>A0AAD7S6K3_9TELE</name>
<comment type="caution">
    <text evidence="2">The sequence shown here is derived from an EMBL/GenBank/DDBJ whole genome shotgun (WGS) entry which is preliminary data.</text>
</comment>
<gene>
    <name evidence="2" type="ORF">AAFF_G00029580</name>
</gene>
<evidence type="ECO:0000256" key="1">
    <source>
        <dbReference type="SAM" id="MobiDB-lite"/>
    </source>
</evidence>
<dbReference type="AlphaFoldDB" id="A0AAD7S6K3"/>
<sequence length="97" mass="11171">MKLKKRWAKKDSRTRYNVEFLNEKKTTEQFHLTLANRYQALQDLQEDGSSDLQGVATSKGNLDHNVQGGSKKEKDQREGMDLCRDTEKSARNAKGRN</sequence>
<dbReference type="Proteomes" id="UP001221898">
    <property type="component" value="Unassembled WGS sequence"/>
</dbReference>
<protein>
    <submittedName>
        <fullName evidence="2">Uncharacterized protein</fullName>
    </submittedName>
</protein>
<evidence type="ECO:0000313" key="2">
    <source>
        <dbReference type="EMBL" id="KAJ8395721.1"/>
    </source>
</evidence>